<name>A0ABY5TJ29_9GAMM</name>
<dbReference type="SUPFAM" id="SSF110997">
    <property type="entry name" value="Sporulation related repeat"/>
    <property type="match status" value="1"/>
</dbReference>
<dbReference type="Gene3D" id="3.30.70.1070">
    <property type="entry name" value="Sporulation related repeat"/>
    <property type="match status" value="1"/>
</dbReference>
<dbReference type="PANTHER" id="PTHR38687">
    <property type="entry name" value="CELL DIVISION PROTEIN DEDD-RELATED"/>
    <property type="match status" value="1"/>
</dbReference>
<gene>
    <name evidence="3" type="ORF">NYF23_07380</name>
</gene>
<sequence>MSNGLQQRIIGALVLGALGLIVLPIVFDFADPLKIDRQSRLPAAPEIEPIEVARAESPEGDVKLGAIDSLFNIAESKPSVDVSEGFYGLNANDLPRAWVLQAGSFEAQEKAQGLMQRLRENGFKAFVKTAVIESTTFYRVYVGPKADKRRAIAEKAEIDSNFATDAIVLQYVP</sequence>
<dbReference type="Proteomes" id="UP001059934">
    <property type="component" value="Chromosome"/>
</dbReference>
<evidence type="ECO:0000256" key="1">
    <source>
        <dbReference type="SAM" id="Phobius"/>
    </source>
</evidence>
<evidence type="ECO:0000313" key="3">
    <source>
        <dbReference type="EMBL" id="UVW33862.1"/>
    </source>
</evidence>
<protein>
    <submittedName>
        <fullName evidence="3">SPOR domain-containing protein</fullName>
    </submittedName>
</protein>
<feature type="transmembrane region" description="Helical" evidence="1">
    <location>
        <begin position="12"/>
        <end position="30"/>
    </location>
</feature>
<reference evidence="3" key="1">
    <citation type="submission" date="2022-08" db="EMBL/GenBank/DDBJ databases">
        <title>Catabolic pathway analysis in culturable SAR92 clade bacteria reveals their overlooked roles in DMSP degradation in coastal seas.</title>
        <authorList>
            <person name="He X."/>
            <person name="Zhang X."/>
            <person name="Zhang Y."/>
        </authorList>
    </citation>
    <scope>NUCLEOTIDE SEQUENCE</scope>
    <source>
        <strain evidence="3">H455</strain>
    </source>
</reference>
<organism evidence="3 4">
    <name type="scientific">SAR92 clade bacterium H455</name>
    <dbReference type="NCBI Taxonomy" id="2974818"/>
    <lineage>
        <taxon>Bacteria</taxon>
        <taxon>Pseudomonadati</taxon>
        <taxon>Pseudomonadota</taxon>
        <taxon>Gammaproteobacteria</taxon>
        <taxon>Cellvibrionales</taxon>
        <taxon>Porticoccaceae</taxon>
        <taxon>SAR92 clade</taxon>
    </lineage>
</organism>
<accession>A0ABY5TJ29</accession>
<evidence type="ECO:0000259" key="2">
    <source>
        <dbReference type="PROSITE" id="PS51724"/>
    </source>
</evidence>
<dbReference type="InterPro" id="IPR052521">
    <property type="entry name" value="Cell_div_SPOR-domain"/>
</dbReference>
<keyword evidence="1" id="KW-0472">Membrane</keyword>
<dbReference type="PANTHER" id="PTHR38687:SF1">
    <property type="entry name" value="CELL DIVISION PROTEIN DEDD"/>
    <property type="match status" value="1"/>
</dbReference>
<feature type="domain" description="SPOR" evidence="2">
    <location>
        <begin position="92"/>
        <end position="171"/>
    </location>
</feature>
<dbReference type="InterPro" id="IPR036680">
    <property type="entry name" value="SPOR-like_sf"/>
</dbReference>
<dbReference type="Pfam" id="PF05036">
    <property type="entry name" value="SPOR"/>
    <property type="match status" value="1"/>
</dbReference>
<keyword evidence="4" id="KW-1185">Reference proteome</keyword>
<dbReference type="InterPro" id="IPR007730">
    <property type="entry name" value="SPOR-like_dom"/>
</dbReference>
<keyword evidence="1" id="KW-0812">Transmembrane</keyword>
<dbReference type="EMBL" id="CP103416">
    <property type="protein sequence ID" value="UVW33862.1"/>
    <property type="molecule type" value="Genomic_DNA"/>
</dbReference>
<keyword evidence="1" id="KW-1133">Transmembrane helix</keyword>
<evidence type="ECO:0000313" key="4">
    <source>
        <dbReference type="Proteomes" id="UP001059934"/>
    </source>
</evidence>
<proteinExistence type="predicted"/>
<dbReference type="PROSITE" id="PS51724">
    <property type="entry name" value="SPOR"/>
    <property type="match status" value="1"/>
</dbReference>